<reference evidence="3 5" key="2">
    <citation type="submission" date="2018-05" db="EMBL/GenBank/DDBJ databases">
        <title>Draft genome sequences of Dehalococcoides mccartyi strains RC and KS.</title>
        <authorList>
            <person name="Higgins S.A."/>
            <person name="Padilla-Crespo E."/>
            <person name="Loeffler F.E."/>
        </authorList>
    </citation>
    <scope>NUCLEOTIDE SEQUENCE [LARGE SCALE GENOMIC DNA]</scope>
    <source>
        <strain evidence="3 5">RC</strain>
    </source>
</reference>
<dbReference type="OMA" id="EMRCYFK"/>
<evidence type="ECO:0000313" key="5">
    <source>
        <dbReference type="Proteomes" id="UP000249146"/>
    </source>
</evidence>
<dbReference type="Proteomes" id="UP000076394">
    <property type="component" value="Chromosome"/>
</dbReference>
<dbReference type="InterPro" id="IPR016181">
    <property type="entry name" value="Acyl_CoA_acyltransferase"/>
</dbReference>
<dbReference type="OrthoDB" id="9808976at2"/>
<dbReference type="PATRIC" id="fig|61435.13.peg.892"/>
<dbReference type="RefSeq" id="WP_011309441.1">
    <property type="nucleotide sequence ID" value="NZ_AP024514.1"/>
</dbReference>
<dbReference type="Proteomes" id="UP000249146">
    <property type="component" value="Unassembled WGS sequence"/>
</dbReference>
<dbReference type="GO" id="GO:0016740">
    <property type="term" value="F:transferase activity"/>
    <property type="evidence" value="ECO:0007669"/>
    <property type="project" value="UniProtKB-KW"/>
</dbReference>
<dbReference type="Gene3D" id="3.40.630.30">
    <property type="match status" value="1"/>
</dbReference>
<sequence length="329" mass="37935">MVYIFKELGLEELSRNFDASQNGLNVANPFIHPGWQSVWQKCFSPSDRQICGLVTSETETIGLIALRINNGVARFIADGSVFDYLDFMVKPGHQLGYFELLMKLLKQKQVEILELESLTSRSEAYNYLLPMAKEKGFQIICEQADVSPLLDLPADFDKYMSMLEPHQRHELKRKLRRLDEALTPRLEINTNPESVEILLEQMEQSHPEKALFLSPEMRCYFRQLAHWLAGQGYLRLVFLKTADTTLASLFCFDYNNIRYLYNSGYRPEYSHLSVGVLSKMLAVKDAIEKGYDAFDFLRGEEKYKFHLGGKSQPVYKCQINLNNQVQTVG</sequence>
<evidence type="ECO:0000313" key="3">
    <source>
        <dbReference type="EMBL" id="RAL69778.1"/>
    </source>
</evidence>
<keyword evidence="2" id="KW-0808">Transferase</keyword>
<organism evidence="2 4">
    <name type="scientific">Dehalococcoides mccartyi</name>
    <dbReference type="NCBI Taxonomy" id="61435"/>
    <lineage>
        <taxon>Bacteria</taxon>
        <taxon>Bacillati</taxon>
        <taxon>Chloroflexota</taxon>
        <taxon>Dehalococcoidia</taxon>
        <taxon>Dehalococcoidales</taxon>
        <taxon>Dehalococcoidaceae</taxon>
        <taxon>Dehalococcoides</taxon>
    </lineage>
</organism>
<evidence type="ECO:0000259" key="1">
    <source>
        <dbReference type="Pfam" id="PF13480"/>
    </source>
</evidence>
<dbReference type="InterPro" id="IPR038740">
    <property type="entry name" value="BioF2-like_GNAT_dom"/>
</dbReference>
<evidence type="ECO:0000313" key="4">
    <source>
        <dbReference type="Proteomes" id="UP000076394"/>
    </source>
</evidence>
<dbReference type="SUPFAM" id="SSF55729">
    <property type="entry name" value="Acyl-CoA N-acyltransferases (Nat)"/>
    <property type="match status" value="1"/>
</dbReference>
<accession>A0A142VA64</accession>
<name>A0A142VA64_9CHLR</name>
<dbReference type="EMBL" id="QGLC01000009">
    <property type="protein sequence ID" value="RAL69778.1"/>
    <property type="molecule type" value="Genomic_DNA"/>
</dbReference>
<dbReference type="Pfam" id="PF13480">
    <property type="entry name" value="Acetyltransf_6"/>
    <property type="match status" value="1"/>
</dbReference>
<protein>
    <submittedName>
        <fullName evidence="2">Acetyltransferase domain-containing protein</fullName>
    </submittedName>
    <submittedName>
        <fullName evidence="3">Cellulose biosynthesis protein</fullName>
    </submittedName>
</protein>
<gene>
    <name evidence="3" type="ORF">C1G87_0886</name>
    <name evidence="2" type="ORF">Dm11a5_0907</name>
</gene>
<dbReference type="EMBL" id="CP011127">
    <property type="protein sequence ID" value="AMU86733.1"/>
    <property type="molecule type" value="Genomic_DNA"/>
</dbReference>
<evidence type="ECO:0000313" key="2">
    <source>
        <dbReference type="EMBL" id="AMU86733.1"/>
    </source>
</evidence>
<feature type="domain" description="BioF2-like acetyltransferase" evidence="1">
    <location>
        <begin position="167"/>
        <end position="304"/>
    </location>
</feature>
<reference evidence="2 4" key="1">
    <citation type="submission" date="2015-03" db="EMBL/GenBank/DDBJ databases">
        <title>Genomic characterization of Dehalococcoides mccartyi strain 11a5, an unusal plasmid-containing chloroethene dechlorinator.</title>
        <authorList>
            <person name="Zhao S."/>
            <person name="Ding C."/>
            <person name="He J."/>
        </authorList>
    </citation>
    <scope>NUCLEOTIDE SEQUENCE [LARGE SCALE GENOMIC DNA]</scope>
    <source>
        <strain evidence="2 4">11a5</strain>
    </source>
</reference>
<dbReference type="AlphaFoldDB" id="A0A142VA64"/>
<proteinExistence type="predicted"/>